<dbReference type="PROSITE" id="PS01124">
    <property type="entry name" value="HTH_ARAC_FAMILY_2"/>
    <property type="match status" value="1"/>
</dbReference>
<keyword evidence="3" id="KW-0804">Transcription</keyword>
<evidence type="ECO:0000256" key="3">
    <source>
        <dbReference type="ARBA" id="ARBA00023163"/>
    </source>
</evidence>
<sequence>MKALFEKVMFNEQSSLLVRRFELLYFDAPWHYHPEYELTYIVRSHGRRFVGDHVEPFLAGDLVLLGPDLPHFWRNDDEFYQTDSPHLVESIVVQFPASFTERGLASIPEAALVRELLERARYGLRFSLEMSQTVAERMEQLPQQTGLTQLLSLLTILNVLATDQNAQLLASDGYQLAPGAAETERMKRVLEFVLGHFREEIRVEQIASVAGMAPAAFCRYFKNRTRKTFVEYLNELRIGHARKLLTNVDMSIGQVGLECGYNNNSHFHRQFKLSTGITPFQYQALARGKG</sequence>
<evidence type="ECO:0000256" key="1">
    <source>
        <dbReference type="ARBA" id="ARBA00023015"/>
    </source>
</evidence>
<accession>A0A0E3ZT31</accession>
<gene>
    <name evidence="5" type="ORF">SD10_00360</name>
</gene>
<dbReference type="SUPFAM" id="SSF46689">
    <property type="entry name" value="Homeodomain-like"/>
    <property type="match status" value="2"/>
</dbReference>
<dbReference type="Gene3D" id="1.10.10.60">
    <property type="entry name" value="Homeodomain-like"/>
    <property type="match status" value="2"/>
</dbReference>
<proteinExistence type="predicted"/>
<evidence type="ECO:0000313" key="5">
    <source>
        <dbReference type="EMBL" id="AKD53583.1"/>
    </source>
</evidence>
<dbReference type="AlphaFoldDB" id="A0A0E3ZT31"/>
<dbReference type="HOGENOM" id="CLU_000445_88_3_10"/>
<dbReference type="PANTHER" id="PTHR43280:SF27">
    <property type="entry name" value="TRANSCRIPTIONAL REGULATOR MTLR"/>
    <property type="match status" value="1"/>
</dbReference>
<dbReference type="GO" id="GO:0003700">
    <property type="term" value="F:DNA-binding transcription factor activity"/>
    <property type="evidence" value="ECO:0007669"/>
    <property type="project" value="InterPro"/>
</dbReference>
<dbReference type="PANTHER" id="PTHR43280">
    <property type="entry name" value="ARAC-FAMILY TRANSCRIPTIONAL REGULATOR"/>
    <property type="match status" value="1"/>
</dbReference>
<dbReference type="Pfam" id="PF12833">
    <property type="entry name" value="HTH_18"/>
    <property type="match status" value="1"/>
</dbReference>
<dbReference type="InterPro" id="IPR014710">
    <property type="entry name" value="RmlC-like_jellyroll"/>
</dbReference>
<dbReference type="EMBL" id="CP010429">
    <property type="protein sequence ID" value="AKD53583.1"/>
    <property type="molecule type" value="Genomic_DNA"/>
</dbReference>
<dbReference type="InterPro" id="IPR011051">
    <property type="entry name" value="RmlC_Cupin_sf"/>
</dbReference>
<dbReference type="SMART" id="SM00342">
    <property type="entry name" value="HTH_ARAC"/>
    <property type="match status" value="1"/>
</dbReference>
<dbReference type="OrthoDB" id="792101at2"/>
<dbReference type="PATRIC" id="fig|1379870.5.peg.78"/>
<dbReference type="STRING" id="1379870.SD10_00360"/>
<dbReference type="InterPro" id="IPR009057">
    <property type="entry name" value="Homeodomain-like_sf"/>
</dbReference>
<feature type="domain" description="HTH araC/xylS-type" evidence="4">
    <location>
        <begin position="187"/>
        <end position="285"/>
    </location>
</feature>
<dbReference type="Gene3D" id="2.60.120.10">
    <property type="entry name" value="Jelly Rolls"/>
    <property type="match status" value="1"/>
</dbReference>
<protein>
    <submittedName>
        <fullName evidence="5">AraC family transcriptional regulator</fullName>
    </submittedName>
</protein>
<evidence type="ECO:0000313" key="6">
    <source>
        <dbReference type="Proteomes" id="UP000033054"/>
    </source>
</evidence>
<dbReference type="RefSeq" id="WP_046375170.1">
    <property type="nucleotide sequence ID" value="NZ_CP010429.1"/>
</dbReference>
<dbReference type="GO" id="GO:0043565">
    <property type="term" value="F:sequence-specific DNA binding"/>
    <property type="evidence" value="ECO:0007669"/>
    <property type="project" value="InterPro"/>
</dbReference>
<keyword evidence="6" id="KW-1185">Reference proteome</keyword>
<dbReference type="Proteomes" id="UP000033054">
    <property type="component" value="Chromosome"/>
</dbReference>
<organism evidence="5 6">
    <name type="scientific">Spirosoma radiotolerans</name>
    <dbReference type="NCBI Taxonomy" id="1379870"/>
    <lineage>
        <taxon>Bacteria</taxon>
        <taxon>Pseudomonadati</taxon>
        <taxon>Bacteroidota</taxon>
        <taxon>Cytophagia</taxon>
        <taxon>Cytophagales</taxon>
        <taxon>Cytophagaceae</taxon>
        <taxon>Spirosoma</taxon>
    </lineage>
</organism>
<name>A0A0E3ZT31_9BACT</name>
<keyword evidence="1" id="KW-0805">Transcription regulation</keyword>
<evidence type="ECO:0000259" key="4">
    <source>
        <dbReference type="PROSITE" id="PS01124"/>
    </source>
</evidence>
<dbReference type="KEGG" id="srd:SD10_00360"/>
<keyword evidence="2" id="KW-0238">DNA-binding</keyword>
<dbReference type="SUPFAM" id="SSF51182">
    <property type="entry name" value="RmlC-like cupins"/>
    <property type="match status" value="1"/>
</dbReference>
<dbReference type="InterPro" id="IPR018060">
    <property type="entry name" value="HTH_AraC"/>
</dbReference>
<evidence type="ECO:0000256" key="2">
    <source>
        <dbReference type="ARBA" id="ARBA00023125"/>
    </source>
</evidence>
<dbReference type="InterPro" id="IPR018062">
    <property type="entry name" value="HTH_AraC-typ_CS"/>
</dbReference>
<dbReference type="CDD" id="cd06976">
    <property type="entry name" value="cupin_MtlR-like_N"/>
    <property type="match status" value="1"/>
</dbReference>
<dbReference type="PROSITE" id="PS00041">
    <property type="entry name" value="HTH_ARAC_FAMILY_1"/>
    <property type="match status" value="1"/>
</dbReference>
<reference evidence="5 6" key="1">
    <citation type="journal article" date="2014" name="Curr. Microbiol.">
        <title>Spirosoma radiotolerans sp. nov., a gamma-radiation-resistant bacterium isolated from gamma ray-irradiated soil.</title>
        <authorList>
            <person name="Lee J.J."/>
            <person name="Srinivasan S."/>
            <person name="Lim S."/>
            <person name="Joe M."/>
            <person name="Im S."/>
            <person name="Bae S.I."/>
            <person name="Park K.R."/>
            <person name="Han J.H."/>
            <person name="Park S.H."/>
            <person name="Joo B.M."/>
            <person name="Park S.J."/>
            <person name="Kim M.K."/>
        </authorList>
    </citation>
    <scope>NUCLEOTIDE SEQUENCE [LARGE SCALE GENOMIC DNA]</scope>
    <source>
        <strain evidence="5 6">DG5A</strain>
    </source>
</reference>